<proteinExistence type="predicted"/>
<name>A7U463_STEMA</name>
<evidence type="ECO:0000256" key="3">
    <source>
        <dbReference type="ARBA" id="ARBA00022840"/>
    </source>
</evidence>
<evidence type="ECO:0000313" key="5">
    <source>
        <dbReference type="EMBL" id="ABU49164.1"/>
    </source>
</evidence>
<dbReference type="GO" id="GO:0046872">
    <property type="term" value="F:metal ion binding"/>
    <property type="evidence" value="ECO:0007669"/>
    <property type="project" value="UniProtKB-KW"/>
</dbReference>
<dbReference type="InterPro" id="IPR000392">
    <property type="entry name" value="NifH/frxC"/>
</dbReference>
<organism evidence="5">
    <name type="scientific">Stenotrophomonas maltophilia</name>
    <name type="common">Pseudomonas maltophilia</name>
    <name type="synonym">Xanthomonas maltophilia</name>
    <dbReference type="NCBI Taxonomy" id="40324"/>
    <lineage>
        <taxon>Bacteria</taxon>
        <taxon>Pseudomonadati</taxon>
        <taxon>Pseudomonadota</taxon>
        <taxon>Gammaproteobacteria</taxon>
        <taxon>Lysobacterales</taxon>
        <taxon>Lysobacteraceae</taxon>
        <taxon>Stenotrophomonas</taxon>
        <taxon>Stenotrophomonas maltophilia group</taxon>
    </lineage>
</organism>
<keyword evidence="1" id="KW-0479">Metal-binding</keyword>
<feature type="non-terminal residue" evidence="5">
    <location>
        <position position="1"/>
    </location>
</feature>
<feature type="non-terminal residue" evidence="5">
    <location>
        <position position="112"/>
    </location>
</feature>
<feature type="compositionally biased region" description="Polar residues" evidence="4">
    <location>
        <begin position="1"/>
        <end position="20"/>
    </location>
</feature>
<accession>A7U463</accession>
<dbReference type="EMBL" id="EF620497">
    <property type="protein sequence ID" value="ABU49164.1"/>
    <property type="molecule type" value="Genomic_DNA"/>
</dbReference>
<dbReference type="GO" id="GO:0016491">
    <property type="term" value="F:oxidoreductase activity"/>
    <property type="evidence" value="ECO:0007669"/>
    <property type="project" value="InterPro"/>
</dbReference>
<sequence>RSQGGLHSYDPEQQSSTNGDSHGPLNWGSEKDLELEDVVATGLDGILCEESGGPQPVVGSAGRGIITSINYPRKARRLRRSWTSSPTTYSVTLYAAVSQCQSARTKPRVYIV</sequence>
<dbReference type="AlphaFoldDB" id="A7U463"/>
<dbReference type="GO" id="GO:0005524">
    <property type="term" value="F:ATP binding"/>
    <property type="evidence" value="ECO:0007669"/>
    <property type="project" value="UniProtKB-KW"/>
</dbReference>
<evidence type="ECO:0000256" key="1">
    <source>
        <dbReference type="ARBA" id="ARBA00022723"/>
    </source>
</evidence>
<protein>
    <submittedName>
        <fullName evidence="5">NifH</fullName>
    </submittedName>
</protein>
<keyword evidence="3" id="KW-0067">ATP-binding</keyword>
<reference evidence="5" key="1">
    <citation type="submission" date="2007-05" db="EMBL/GenBank/DDBJ databases">
        <title>Molecular identification of soil diazotrophs of agricultural interest.</title>
        <authorList>
            <person name="Castaldini M."/>
            <person name="Landi S."/>
            <person name="Fabiani A."/>
        </authorList>
    </citation>
    <scope>NUCLEOTIDE SEQUENCE</scope>
    <source>
        <strain evidence="5">ISSDS-429</strain>
    </source>
</reference>
<evidence type="ECO:0000256" key="2">
    <source>
        <dbReference type="ARBA" id="ARBA00022741"/>
    </source>
</evidence>
<keyword evidence="2" id="KW-0547">Nucleotide-binding</keyword>
<feature type="region of interest" description="Disordered" evidence="4">
    <location>
        <begin position="1"/>
        <end position="31"/>
    </location>
</feature>
<evidence type="ECO:0000256" key="4">
    <source>
        <dbReference type="SAM" id="MobiDB-lite"/>
    </source>
</evidence>
<dbReference type="Pfam" id="PF00142">
    <property type="entry name" value="Fer4_NifH"/>
    <property type="match status" value="1"/>
</dbReference>